<name>A0AA36AR73_OCTVU</name>
<dbReference type="AlphaFoldDB" id="A0AA36AR73"/>
<keyword evidence="3" id="KW-1185">Reference proteome</keyword>
<accession>A0AA36AR73</accession>
<evidence type="ECO:0000313" key="2">
    <source>
        <dbReference type="EMBL" id="CAI9719727.1"/>
    </source>
</evidence>
<proteinExistence type="predicted"/>
<evidence type="ECO:0000256" key="1">
    <source>
        <dbReference type="SAM" id="MobiDB-lite"/>
    </source>
</evidence>
<dbReference type="EMBL" id="OX597816">
    <property type="protein sequence ID" value="CAI9719727.1"/>
    <property type="molecule type" value="Genomic_DNA"/>
</dbReference>
<reference evidence="2" key="1">
    <citation type="submission" date="2023-08" db="EMBL/GenBank/DDBJ databases">
        <authorList>
            <person name="Alioto T."/>
            <person name="Alioto T."/>
            <person name="Gomez Garrido J."/>
        </authorList>
    </citation>
    <scope>NUCLEOTIDE SEQUENCE</scope>
</reference>
<organism evidence="2 3">
    <name type="scientific">Octopus vulgaris</name>
    <name type="common">Common octopus</name>
    <dbReference type="NCBI Taxonomy" id="6645"/>
    <lineage>
        <taxon>Eukaryota</taxon>
        <taxon>Metazoa</taxon>
        <taxon>Spiralia</taxon>
        <taxon>Lophotrochozoa</taxon>
        <taxon>Mollusca</taxon>
        <taxon>Cephalopoda</taxon>
        <taxon>Coleoidea</taxon>
        <taxon>Octopodiformes</taxon>
        <taxon>Octopoda</taxon>
        <taxon>Incirrata</taxon>
        <taxon>Octopodidae</taxon>
        <taxon>Octopus</taxon>
    </lineage>
</organism>
<gene>
    <name evidence="2" type="ORF">OCTVUL_1B011595</name>
</gene>
<dbReference type="Proteomes" id="UP001162480">
    <property type="component" value="Chromosome 3"/>
</dbReference>
<sequence length="148" mass="16763">MGKKKKESIEYANILLTIRPVPRGEDLSVPGTPTSIFFESDEESGEEEVKKNDSAELQSDPNFDETHSSRPHLITQGERHDHVKDLQLPENKAGLLGYRLQQWNLLIADVKISKFNDSQQQFGNFFIMESDSLACKNINGLMEALDIE</sequence>
<feature type="region of interest" description="Disordered" evidence="1">
    <location>
        <begin position="22"/>
        <end position="83"/>
    </location>
</feature>
<evidence type="ECO:0000313" key="3">
    <source>
        <dbReference type="Proteomes" id="UP001162480"/>
    </source>
</evidence>
<protein>
    <submittedName>
        <fullName evidence="2">Uncharacterized protein</fullName>
    </submittedName>
</protein>